<sequence length="125" mass="13788">MANPSPPLLTSLEDLLPSEAHHLMSPSYKSARLGINFLVTITAFNVFINVCGSQAAKYHEAQQQQQPAAPPANRRGSVNVGPNERKIQLLAALRTPPHPNPYLIPFHLRWTTTTTTTVKDNTITH</sequence>
<keyword evidence="4" id="KW-1185">Reference proteome</keyword>
<keyword evidence="2" id="KW-0812">Transmembrane</keyword>
<name>A0AAN9TH46_9HEMI</name>
<dbReference type="AlphaFoldDB" id="A0AAN9TH46"/>
<evidence type="ECO:0000313" key="3">
    <source>
        <dbReference type="EMBL" id="KAK7584069.1"/>
    </source>
</evidence>
<keyword evidence="2" id="KW-1133">Transmembrane helix</keyword>
<feature type="transmembrane region" description="Helical" evidence="2">
    <location>
        <begin position="33"/>
        <end position="52"/>
    </location>
</feature>
<organism evidence="3 4">
    <name type="scientific">Parthenolecanium corni</name>
    <dbReference type="NCBI Taxonomy" id="536013"/>
    <lineage>
        <taxon>Eukaryota</taxon>
        <taxon>Metazoa</taxon>
        <taxon>Ecdysozoa</taxon>
        <taxon>Arthropoda</taxon>
        <taxon>Hexapoda</taxon>
        <taxon>Insecta</taxon>
        <taxon>Pterygota</taxon>
        <taxon>Neoptera</taxon>
        <taxon>Paraneoptera</taxon>
        <taxon>Hemiptera</taxon>
        <taxon>Sternorrhyncha</taxon>
        <taxon>Coccoidea</taxon>
        <taxon>Coccidae</taxon>
        <taxon>Parthenolecanium</taxon>
    </lineage>
</organism>
<dbReference type="Proteomes" id="UP001367676">
    <property type="component" value="Unassembled WGS sequence"/>
</dbReference>
<protein>
    <submittedName>
        <fullName evidence="3">Uncharacterized protein</fullName>
    </submittedName>
</protein>
<reference evidence="3 4" key="1">
    <citation type="submission" date="2024-03" db="EMBL/GenBank/DDBJ databases">
        <title>Adaptation during the transition from Ophiocordyceps entomopathogen to insect associate is accompanied by gene loss and intensified selection.</title>
        <authorList>
            <person name="Ward C.M."/>
            <person name="Onetto C.A."/>
            <person name="Borneman A.R."/>
        </authorList>
    </citation>
    <scope>NUCLEOTIDE SEQUENCE [LARGE SCALE GENOMIC DNA]</scope>
    <source>
        <strain evidence="3">AWRI1</strain>
        <tissue evidence="3">Single Adult Female</tissue>
    </source>
</reference>
<dbReference type="EMBL" id="JBBCAQ010000032">
    <property type="protein sequence ID" value="KAK7584069.1"/>
    <property type="molecule type" value="Genomic_DNA"/>
</dbReference>
<gene>
    <name evidence="3" type="ORF">V9T40_005032</name>
</gene>
<proteinExistence type="predicted"/>
<keyword evidence="2" id="KW-0472">Membrane</keyword>
<comment type="caution">
    <text evidence="3">The sequence shown here is derived from an EMBL/GenBank/DDBJ whole genome shotgun (WGS) entry which is preliminary data.</text>
</comment>
<evidence type="ECO:0000313" key="4">
    <source>
        <dbReference type="Proteomes" id="UP001367676"/>
    </source>
</evidence>
<accession>A0AAN9TH46</accession>
<feature type="region of interest" description="Disordered" evidence="1">
    <location>
        <begin position="60"/>
        <end position="83"/>
    </location>
</feature>
<evidence type="ECO:0000256" key="2">
    <source>
        <dbReference type="SAM" id="Phobius"/>
    </source>
</evidence>
<evidence type="ECO:0000256" key="1">
    <source>
        <dbReference type="SAM" id="MobiDB-lite"/>
    </source>
</evidence>